<dbReference type="Pfam" id="PF02786">
    <property type="entry name" value="CPSase_L_D2"/>
    <property type="match status" value="1"/>
</dbReference>
<protein>
    <recommendedName>
        <fullName evidence="5">ATP-grasp domain-containing protein</fullName>
    </recommendedName>
</protein>
<dbReference type="AlphaFoldDB" id="A0A0U2ZB26"/>
<evidence type="ECO:0000259" key="5">
    <source>
        <dbReference type="PROSITE" id="PS50975"/>
    </source>
</evidence>
<evidence type="ECO:0000313" key="7">
    <source>
        <dbReference type="Proteomes" id="UP000067683"/>
    </source>
</evidence>
<dbReference type="Proteomes" id="UP000067683">
    <property type="component" value="Chromosome"/>
</dbReference>
<dbReference type="EMBL" id="CP013659">
    <property type="protein sequence ID" value="ALS76516.1"/>
    <property type="molecule type" value="Genomic_DNA"/>
</dbReference>
<evidence type="ECO:0000313" key="6">
    <source>
        <dbReference type="EMBL" id="ALS76516.1"/>
    </source>
</evidence>
<evidence type="ECO:0000256" key="4">
    <source>
        <dbReference type="PROSITE-ProRule" id="PRU00409"/>
    </source>
</evidence>
<dbReference type="Gene3D" id="3.30.470.20">
    <property type="entry name" value="ATP-grasp fold, B domain"/>
    <property type="match status" value="1"/>
</dbReference>
<evidence type="ECO:0000256" key="1">
    <source>
        <dbReference type="ARBA" id="ARBA00022598"/>
    </source>
</evidence>
<feature type="domain" description="ATP-grasp" evidence="5">
    <location>
        <begin position="110"/>
        <end position="304"/>
    </location>
</feature>
<dbReference type="PANTHER" id="PTHR43585:SF2">
    <property type="entry name" value="ATP-GRASP ENZYME FSQD"/>
    <property type="match status" value="1"/>
</dbReference>
<dbReference type="SUPFAM" id="SSF52440">
    <property type="entry name" value="PreATP-grasp domain"/>
    <property type="match status" value="1"/>
</dbReference>
<dbReference type="SUPFAM" id="SSF56059">
    <property type="entry name" value="Glutathione synthetase ATP-binding domain-like"/>
    <property type="match status" value="1"/>
</dbReference>
<dbReference type="InterPro" id="IPR016185">
    <property type="entry name" value="PreATP-grasp_dom_sf"/>
</dbReference>
<reference evidence="6" key="1">
    <citation type="submission" date="2016-01" db="EMBL/GenBank/DDBJ databases">
        <title>Complete genome of Planococcus rifietoensis type strain M8.</title>
        <authorList>
            <person name="See-Too W.S."/>
        </authorList>
    </citation>
    <scope>NUCLEOTIDE SEQUENCE [LARGE SCALE GENOMIC DNA]</scope>
    <source>
        <strain evidence="6">M8</strain>
    </source>
</reference>
<dbReference type="InterPro" id="IPR005479">
    <property type="entry name" value="CPAse_ATP-bd"/>
</dbReference>
<proteinExistence type="predicted"/>
<sequence>MDKKKILILGGTFHMVNVVETAKRMGYYTIVTDNMVGSPAKKIADQSYDISTADIRKLAEIGRRERIDGVFTAFDDINTWHAVALCKTLHLPFYATPAQLEITSHKDRFKEYCRTFGVPVIEEYECDPVQDPELPVVEFPVIVKPVDSYASKGITVCYKEEELTKGVQKAVGESKSGKIMLERFVESDIGVQAFYTARDGHLVLTAVTDRFTHKQSKEHPPLPVAMLFPSQHQQQYIKEVDPAVRKMIRNIGIENGLVFIQTMYDGGKIYVYEMGFRFSGEQHYHIIHKQTGVHLLEMMLDFSVGEDTANHPIEQFDHAPMPYPSANLPILLGPGTITEVRGLEAVKAMPEVISCVINRFEGEAIERTGSYSQMFGRFNVVANSQQALLETIEQIYRTLDIRSEDGSDMIMARFQPAKVNAS</sequence>
<dbReference type="GO" id="GO:0005524">
    <property type="term" value="F:ATP binding"/>
    <property type="evidence" value="ECO:0007669"/>
    <property type="project" value="UniProtKB-UniRule"/>
</dbReference>
<dbReference type="KEGG" id="prt:AUC31_15465"/>
<dbReference type="RefSeq" id="WP_058383218.1">
    <property type="nucleotide sequence ID" value="NZ_CP013659.2"/>
</dbReference>
<name>A0A0U2ZB26_9BACL</name>
<dbReference type="PROSITE" id="PS50975">
    <property type="entry name" value="ATP_GRASP"/>
    <property type="match status" value="1"/>
</dbReference>
<evidence type="ECO:0000256" key="2">
    <source>
        <dbReference type="ARBA" id="ARBA00022741"/>
    </source>
</evidence>
<keyword evidence="2 4" id="KW-0547">Nucleotide-binding</keyword>
<dbReference type="STRING" id="200991.AUC31_15465"/>
<dbReference type="GO" id="GO:0046872">
    <property type="term" value="F:metal ion binding"/>
    <property type="evidence" value="ECO:0007669"/>
    <property type="project" value="InterPro"/>
</dbReference>
<dbReference type="PANTHER" id="PTHR43585">
    <property type="entry name" value="FUMIPYRROLE BIOSYNTHESIS PROTEIN C"/>
    <property type="match status" value="1"/>
</dbReference>
<dbReference type="Gene3D" id="3.30.1490.20">
    <property type="entry name" value="ATP-grasp fold, A domain"/>
    <property type="match status" value="1"/>
</dbReference>
<gene>
    <name evidence="6" type="ORF">AUC31_15465</name>
</gene>
<organism evidence="6 7">
    <name type="scientific">Planococcus rifietoensis</name>
    <dbReference type="NCBI Taxonomy" id="200991"/>
    <lineage>
        <taxon>Bacteria</taxon>
        <taxon>Bacillati</taxon>
        <taxon>Bacillota</taxon>
        <taxon>Bacilli</taxon>
        <taxon>Bacillales</taxon>
        <taxon>Caryophanaceae</taxon>
        <taxon>Planococcus</taxon>
    </lineage>
</organism>
<dbReference type="OrthoDB" id="9803907at2"/>
<dbReference type="InterPro" id="IPR013815">
    <property type="entry name" value="ATP_grasp_subdomain_1"/>
</dbReference>
<keyword evidence="1" id="KW-0436">Ligase</keyword>
<dbReference type="InterPro" id="IPR011761">
    <property type="entry name" value="ATP-grasp"/>
</dbReference>
<keyword evidence="3 4" id="KW-0067">ATP-binding</keyword>
<dbReference type="GO" id="GO:0016874">
    <property type="term" value="F:ligase activity"/>
    <property type="evidence" value="ECO:0007669"/>
    <property type="project" value="UniProtKB-KW"/>
</dbReference>
<dbReference type="Gene3D" id="3.40.50.20">
    <property type="match status" value="1"/>
</dbReference>
<evidence type="ECO:0000256" key="3">
    <source>
        <dbReference type="ARBA" id="ARBA00022840"/>
    </source>
</evidence>
<accession>A0A0U2ZB26</accession>
<keyword evidence="7" id="KW-1185">Reference proteome</keyword>
<dbReference type="InterPro" id="IPR052032">
    <property type="entry name" value="ATP-dep_AA_Ligase"/>
</dbReference>